<accession>A0AAV2TLD1</accession>
<feature type="signal peptide" evidence="4">
    <location>
        <begin position="1"/>
        <end position="27"/>
    </location>
</feature>
<dbReference type="Pfam" id="PF13855">
    <property type="entry name" value="LRR_8"/>
    <property type="match status" value="2"/>
</dbReference>
<dbReference type="AlphaFoldDB" id="A0AAV2TLD1"/>
<evidence type="ECO:0000256" key="3">
    <source>
        <dbReference type="SAM" id="Phobius"/>
    </source>
</evidence>
<dbReference type="PANTHER" id="PTHR45712">
    <property type="entry name" value="AGAP008170-PA"/>
    <property type="match status" value="1"/>
</dbReference>
<feature type="transmembrane region" description="Helical" evidence="3">
    <location>
        <begin position="514"/>
        <end position="540"/>
    </location>
</feature>
<dbReference type="SUPFAM" id="SSF52058">
    <property type="entry name" value="L domain-like"/>
    <property type="match status" value="1"/>
</dbReference>
<evidence type="ECO:0000256" key="2">
    <source>
        <dbReference type="ARBA" id="ARBA00022737"/>
    </source>
</evidence>
<sequence length="738" mass="81759">MTTTNCVTLIFLLALLDYLDYLPTSTAVDITPCPSSCKCSPIDESNGSHTRTPKRREQTEPIMATCWIPSNLNSLPCSLDWSILHLQVLNGQSKEAIGKVVKKDETDSVDIDLSSTTSSSDSATGKVAEAQSDVSVSSDLFETCTSLTRLAIWERSQFTSLPKFILRPLVNLTRLVIQVPTLQRLPEHFLAFLPKLNFVMISKCRQLIHIDREVFEPCPASLRTLWLNGNGLKGKLQPGLFRQCNLRTLWLNNNQLDRLDWGSLKGLSQLTALRLDQNHFNGSLENCLSYREDVKSTALGATPRLKILDLSSNNLTTIEGSGWSGVCKTDPKQPSGLCYLEELKLSDNHLSWLGPDALAELPSLQILRLDGNQQLYAADSASSLSLVLFAISVYSKHLNSLWLTIPITDITSRKKLQTRQLDKLDACKPDPILLSYFPRTLISVIQHLNKTSCNRFAAVEPEAVVANVTQTRATMPDSQSDQVTEVIRGTNGNSSSIHEGPIMAFIRQADRVSLLLLSFGLLFLGVLLGLLPFIYIVCMLKHKQKIQKKQAKRYAPFLVHPAQETGYILPQRPSDGVLLSPLPVRSKQRSTLPSPPHSITSVSSHYRLSRADYPFDPAHFQPSLFPTKEQPGRRVCSMGDVYHRSRMNGYPRSPPRPLPQHLITNGHISPQQHSQSIMLSDMRPLLASNSVKNDSVYNPTVETNIGGSTYSLATIASFNPHANGEATGLVPTGKQVLV</sequence>
<evidence type="ECO:0000313" key="6">
    <source>
        <dbReference type="Proteomes" id="UP001497525"/>
    </source>
</evidence>
<dbReference type="Proteomes" id="UP001497525">
    <property type="component" value="Unassembled WGS sequence"/>
</dbReference>
<protein>
    <submittedName>
        <fullName evidence="5">Uncharacterized protein</fullName>
    </submittedName>
</protein>
<comment type="caution">
    <text evidence="5">The sequence shown here is derived from an EMBL/GenBank/DDBJ whole genome shotgun (WGS) entry which is preliminary data.</text>
</comment>
<evidence type="ECO:0000256" key="1">
    <source>
        <dbReference type="ARBA" id="ARBA00022614"/>
    </source>
</evidence>
<name>A0AAV2TLD1_CALDB</name>
<reference evidence="5" key="1">
    <citation type="submission" date="2024-06" db="EMBL/GenBank/DDBJ databases">
        <authorList>
            <person name="Liu X."/>
            <person name="Lenzi L."/>
            <person name="Haldenby T S."/>
            <person name="Uol C."/>
        </authorList>
    </citation>
    <scope>NUCLEOTIDE SEQUENCE</scope>
</reference>
<keyword evidence="2" id="KW-0677">Repeat</keyword>
<keyword evidence="3" id="KW-1133">Transmembrane helix</keyword>
<proteinExistence type="predicted"/>
<dbReference type="EMBL" id="CAXLJL010000434">
    <property type="protein sequence ID" value="CAL5137769.1"/>
    <property type="molecule type" value="Genomic_DNA"/>
</dbReference>
<dbReference type="Pfam" id="PF00560">
    <property type="entry name" value="LRR_1"/>
    <property type="match status" value="1"/>
</dbReference>
<dbReference type="InterPro" id="IPR050333">
    <property type="entry name" value="SLRP"/>
</dbReference>
<dbReference type="PROSITE" id="PS51450">
    <property type="entry name" value="LRR"/>
    <property type="match status" value="1"/>
</dbReference>
<keyword evidence="3" id="KW-0472">Membrane</keyword>
<dbReference type="GO" id="GO:0005615">
    <property type="term" value="C:extracellular space"/>
    <property type="evidence" value="ECO:0007669"/>
    <property type="project" value="TreeGrafter"/>
</dbReference>
<dbReference type="SMART" id="SM00369">
    <property type="entry name" value="LRR_TYP"/>
    <property type="match status" value="7"/>
</dbReference>
<dbReference type="InterPro" id="IPR003591">
    <property type="entry name" value="Leu-rich_rpt_typical-subtyp"/>
</dbReference>
<feature type="chain" id="PRO_5043864525" evidence="4">
    <location>
        <begin position="28"/>
        <end position="738"/>
    </location>
</feature>
<evidence type="ECO:0000313" key="5">
    <source>
        <dbReference type="EMBL" id="CAL5137769.1"/>
    </source>
</evidence>
<keyword evidence="3" id="KW-0812">Transmembrane</keyword>
<keyword evidence="4" id="KW-0732">Signal</keyword>
<dbReference type="PANTHER" id="PTHR45712:SF1">
    <property type="entry name" value="NEPHROCAN"/>
    <property type="match status" value="1"/>
</dbReference>
<dbReference type="InterPro" id="IPR032675">
    <property type="entry name" value="LRR_dom_sf"/>
</dbReference>
<organism evidence="5 6">
    <name type="scientific">Calicophoron daubneyi</name>
    <name type="common">Rumen fluke</name>
    <name type="synonym">Paramphistomum daubneyi</name>
    <dbReference type="NCBI Taxonomy" id="300641"/>
    <lineage>
        <taxon>Eukaryota</taxon>
        <taxon>Metazoa</taxon>
        <taxon>Spiralia</taxon>
        <taxon>Lophotrochozoa</taxon>
        <taxon>Platyhelminthes</taxon>
        <taxon>Trematoda</taxon>
        <taxon>Digenea</taxon>
        <taxon>Plagiorchiida</taxon>
        <taxon>Pronocephalata</taxon>
        <taxon>Paramphistomoidea</taxon>
        <taxon>Paramphistomidae</taxon>
        <taxon>Calicophoron</taxon>
    </lineage>
</organism>
<gene>
    <name evidence="5" type="ORF">CDAUBV1_LOCUS12255</name>
</gene>
<dbReference type="InterPro" id="IPR001611">
    <property type="entry name" value="Leu-rich_rpt"/>
</dbReference>
<dbReference type="Gene3D" id="3.80.10.10">
    <property type="entry name" value="Ribonuclease Inhibitor"/>
    <property type="match status" value="2"/>
</dbReference>
<evidence type="ECO:0000256" key="4">
    <source>
        <dbReference type="SAM" id="SignalP"/>
    </source>
</evidence>
<keyword evidence="1" id="KW-0433">Leucine-rich repeat</keyword>